<protein>
    <recommendedName>
        <fullName evidence="13">G-protein coupled receptors family 1 profile domain-containing protein</fullName>
    </recommendedName>
</protein>
<dbReference type="PROSITE" id="PS00237">
    <property type="entry name" value="G_PROTEIN_RECEP_F1_1"/>
    <property type="match status" value="1"/>
</dbReference>
<keyword evidence="6 12" id="KW-0472">Membrane</keyword>
<keyword evidence="8 11" id="KW-0675">Receptor</keyword>
<keyword evidence="2" id="KW-1003">Cell membrane</keyword>
<dbReference type="InterPro" id="IPR017452">
    <property type="entry name" value="GPCR_Rhodpsn_7TM"/>
</dbReference>
<keyword evidence="15" id="KW-1185">Reference proteome</keyword>
<evidence type="ECO:0000313" key="15">
    <source>
        <dbReference type="Proteomes" id="UP001469553"/>
    </source>
</evidence>
<evidence type="ECO:0000256" key="9">
    <source>
        <dbReference type="ARBA" id="ARBA00023180"/>
    </source>
</evidence>
<keyword evidence="7" id="KW-1015">Disulfide bond</keyword>
<dbReference type="PROSITE" id="PS50262">
    <property type="entry name" value="G_PROTEIN_RECEP_F1_2"/>
    <property type="match status" value="1"/>
</dbReference>
<evidence type="ECO:0000256" key="1">
    <source>
        <dbReference type="ARBA" id="ARBA00004651"/>
    </source>
</evidence>
<keyword evidence="5 11" id="KW-0297">G-protein coupled receptor</keyword>
<evidence type="ECO:0000256" key="3">
    <source>
        <dbReference type="ARBA" id="ARBA00022692"/>
    </source>
</evidence>
<evidence type="ECO:0000256" key="7">
    <source>
        <dbReference type="ARBA" id="ARBA00023157"/>
    </source>
</evidence>
<proteinExistence type="inferred from homology"/>
<accession>A0ABV0ZD36</accession>
<feature type="transmembrane region" description="Helical" evidence="12">
    <location>
        <begin position="352"/>
        <end position="375"/>
    </location>
</feature>
<evidence type="ECO:0000256" key="6">
    <source>
        <dbReference type="ARBA" id="ARBA00023136"/>
    </source>
</evidence>
<evidence type="ECO:0000256" key="8">
    <source>
        <dbReference type="ARBA" id="ARBA00023170"/>
    </source>
</evidence>
<reference evidence="14 15" key="1">
    <citation type="submission" date="2021-06" db="EMBL/GenBank/DDBJ databases">
        <authorList>
            <person name="Palmer J.M."/>
        </authorList>
    </citation>
    <scope>NUCLEOTIDE SEQUENCE [LARGE SCALE GENOMIC DNA]</scope>
    <source>
        <strain evidence="14 15">AS_MEX2019</strain>
        <tissue evidence="14">Muscle</tissue>
    </source>
</reference>
<evidence type="ECO:0000256" key="5">
    <source>
        <dbReference type="ARBA" id="ARBA00023040"/>
    </source>
</evidence>
<feature type="transmembrane region" description="Helical" evidence="12">
    <location>
        <begin position="109"/>
        <end position="131"/>
    </location>
</feature>
<dbReference type="PANTHER" id="PTHR24232:SF25">
    <property type="entry name" value="P2Y PURINOCEPTOR 8"/>
    <property type="match status" value="1"/>
</dbReference>
<keyword evidence="3 11" id="KW-0812">Transmembrane</keyword>
<evidence type="ECO:0000259" key="13">
    <source>
        <dbReference type="PROSITE" id="PS50262"/>
    </source>
</evidence>
<feature type="transmembrane region" description="Helical" evidence="12">
    <location>
        <begin position="179"/>
        <end position="200"/>
    </location>
</feature>
<dbReference type="PRINTS" id="PR01428">
    <property type="entry name" value="PROTEASEAR"/>
</dbReference>
<sequence length="409" mass="46083">MTVPEDSMCESSMWPLLQLVGGCHMVHFLSVALYQVQTPFPHQPSSVRVFVPPSPTAEHVPTCLICPSGYKVKSGRYHPVMTGNSNRTQLDNATLSLFQNVNTSTVISVIYMVITVINLVGNGLSIWLLLFRTSPKTPTIIFMINLTLTDLALGSALPFQISYQFQGYHWNLGPKMCSFLTLVFYTNMYCSILTLMAIGIDRYLGIVKPMTFRKNKRRKSVAVISCVLMWGVVLGVLYPLMTTDLTFDIPELGITTCFDVLKKSMLPSVAAWAAFLFTMVFLLFLLPFCVTMFCYVSVIYKLSSDSKTAQKGRAIRLAVVVLLVFVLCFAPNNILLLSHSVLRLFYNKSLYMAYKLSLCFSCLNSCLDPFIYYFASKDFRQKLRQIMNIQSLSSADSIRMENKETLYSG</sequence>
<name>A0ABV0ZD36_9TELE</name>
<evidence type="ECO:0000256" key="10">
    <source>
        <dbReference type="ARBA" id="ARBA00023224"/>
    </source>
</evidence>
<evidence type="ECO:0000256" key="2">
    <source>
        <dbReference type="ARBA" id="ARBA00022475"/>
    </source>
</evidence>
<feature type="transmembrane region" description="Helical" evidence="12">
    <location>
        <begin position="140"/>
        <end position="159"/>
    </location>
</feature>
<dbReference type="Gene3D" id="1.20.1070.10">
    <property type="entry name" value="Rhodopsin 7-helix transmembrane proteins"/>
    <property type="match status" value="1"/>
</dbReference>
<feature type="domain" description="G-protein coupled receptors family 1 profile" evidence="13">
    <location>
        <begin position="121"/>
        <end position="372"/>
    </location>
</feature>
<dbReference type="Pfam" id="PF00001">
    <property type="entry name" value="7tm_1"/>
    <property type="match status" value="1"/>
</dbReference>
<feature type="transmembrane region" description="Helical" evidence="12">
    <location>
        <begin position="314"/>
        <end position="332"/>
    </location>
</feature>
<dbReference type="PANTHER" id="PTHR24232">
    <property type="entry name" value="G-PROTEIN COUPLED RECEPTOR"/>
    <property type="match status" value="1"/>
</dbReference>
<comment type="subcellular location">
    <subcellularLocation>
        <location evidence="1">Cell membrane</location>
        <topology evidence="1">Multi-pass membrane protein</topology>
    </subcellularLocation>
</comment>
<evidence type="ECO:0000256" key="11">
    <source>
        <dbReference type="RuleBase" id="RU000688"/>
    </source>
</evidence>
<dbReference type="PRINTS" id="PR00237">
    <property type="entry name" value="GPCRRHODOPSN"/>
</dbReference>
<evidence type="ECO:0000256" key="4">
    <source>
        <dbReference type="ARBA" id="ARBA00022989"/>
    </source>
</evidence>
<evidence type="ECO:0000256" key="12">
    <source>
        <dbReference type="SAM" id="Phobius"/>
    </source>
</evidence>
<dbReference type="Proteomes" id="UP001469553">
    <property type="component" value="Unassembled WGS sequence"/>
</dbReference>
<evidence type="ECO:0000313" key="14">
    <source>
        <dbReference type="EMBL" id="MEQ2303876.1"/>
    </source>
</evidence>
<feature type="transmembrane region" description="Helical" evidence="12">
    <location>
        <begin position="221"/>
        <end position="241"/>
    </location>
</feature>
<comment type="caution">
    <text evidence="14">The sequence shown here is derived from an EMBL/GenBank/DDBJ whole genome shotgun (WGS) entry which is preliminary data.</text>
</comment>
<keyword evidence="4 12" id="KW-1133">Transmembrane helix</keyword>
<feature type="transmembrane region" description="Helical" evidence="12">
    <location>
        <begin position="269"/>
        <end position="302"/>
    </location>
</feature>
<organism evidence="14 15">
    <name type="scientific">Ameca splendens</name>
    <dbReference type="NCBI Taxonomy" id="208324"/>
    <lineage>
        <taxon>Eukaryota</taxon>
        <taxon>Metazoa</taxon>
        <taxon>Chordata</taxon>
        <taxon>Craniata</taxon>
        <taxon>Vertebrata</taxon>
        <taxon>Euteleostomi</taxon>
        <taxon>Actinopterygii</taxon>
        <taxon>Neopterygii</taxon>
        <taxon>Teleostei</taxon>
        <taxon>Neoteleostei</taxon>
        <taxon>Acanthomorphata</taxon>
        <taxon>Ovalentaria</taxon>
        <taxon>Atherinomorphae</taxon>
        <taxon>Cyprinodontiformes</taxon>
        <taxon>Goodeidae</taxon>
        <taxon>Ameca</taxon>
    </lineage>
</organism>
<keyword evidence="10 11" id="KW-0807">Transducer</keyword>
<dbReference type="InterPro" id="IPR003912">
    <property type="entry name" value="Protea_act_rcpt"/>
</dbReference>
<comment type="similarity">
    <text evidence="11">Belongs to the G-protein coupled receptor 1 family.</text>
</comment>
<dbReference type="SUPFAM" id="SSF81321">
    <property type="entry name" value="Family A G protein-coupled receptor-like"/>
    <property type="match status" value="1"/>
</dbReference>
<dbReference type="InterPro" id="IPR000276">
    <property type="entry name" value="GPCR_Rhodpsn"/>
</dbReference>
<gene>
    <name evidence="14" type="ORF">AMECASPLE_021259</name>
</gene>
<keyword evidence="9" id="KW-0325">Glycoprotein</keyword>
<dbReference type="EMBL" id="JAHRIP010058251">
    <property type="protein sequence ID" value="MEQ2303876.1"/>
    <property type="molecule type" value="Genomic_DNA"/>
</dbReference>